<evidence type="ECO:0000313" key="3">
    <source>
        <dbReference type="Proteomes" id="UP000011058"/>
    </source>
</evidence>
<dbReference type="EMBL" id="HE796683">
    <property type="protein sequence ID" value="CCG99662.1"/>
    <property type="molecule type" value="Genomic_DNA"/>
</dbReference>
<protein>
    <submittedName>
        <fullName evidence="2">Uncharacterized protein</fullName>
    </submittedName>
</protein>
<dbReference type="HOGENOM" id="CLU_771058_0_0_10"/>
<accession>I0K6A9</accession>
<dbReference type="AlphaFoldDB" id="I0K6A9"/>
<gene>
    <name evidence="2" type="ORF">FAES_1652</name>
</gene>
<evidence type="ECO:0000313" key="2">
    <source>
        <dbReference type="EMBL" id="CCG99662.1"/>
    </source>
</evidence>
<keyword evidence="1" id="KW-0812">Transmembrane</keyword>
<keyword evidence="3" id="KW-1185">Reference proteome</keyword>
<feature type="transmembrane region" description="Helical" evidence="1">
    <location>
        <begin position="110"/>
        <end position="134"/>
    </location>
</feature>
<keyword evidence="1" id="KW-0472">Membrane</keyword>
<feature type="transmembrane region" description="Helical" evidence="1">
    <location>
        <begin position="6"/>
        <end position="24"/>
    </location>
</feature>
<feature type="transmembrane region" description="Helical" evidence="1">
    <location>
        <begin position="146"/>
        <end position="167"/>
    </location>
</feature>
<dbReference type="PATRIC" id="fig|1166018.3.peg.3389"/>
<dbReference type="eggNOG" id="ENOG502ZAW5">
    <property type="taxonomic scope" value="Bacteria"/>
</dbReference>
<keyword evidence="1" id="KW-1133">Transmembrane helix</keyword>
<proteinExistence type="predicted"/>
<dbReference type="RefSeq" id="WP_015330761.1">
    <property type="nucleotide sequence ID" value="NC_020054.1"/>
</dbReference>
<feature type="transmembrane region" description="Helical" evidence="1">
    <location>
        <begin position="79"/>
        <end position="98"/>
    </location>
</feature>
<dbReference type="KEGG" id="fae:FAES_1652"/>
<name>I0K6A9_9BACT</name>
<sequence>MSVLGYVFVVITTVFYLGLGMLTASKPNLAGENAMGYGLGFFFLGVGFAISSLVLTIAINSKGGFQWVTTETGLRTPLVFATWFVVALTTFFCATFKWEWPSDTLYPQFLHWLGVHHGQLWVPLLWLLPCFLSLGATGQPTGLYRLPFFTSMLIGAVFTAGLLTGYFRESAQRAEAEIATRTADEARWHQDDLNTIAAQQVQDPIYTLLSYTNRFQADDVRAAALAKIKARPAWESDLLAVLTNKDYYKQAYYFLDGNAVTHPEQFARPLNQSLLWLAETVRNDINGSNNLQHWSFDSYGIERALRAIDEQFMNRGVDFYPAVQTLRAALNTTPPDRFKDVRFDITPVVDQWLANHRKR</sequence>
<dbReference type="Proteomes" id="UP000011058">
    <property type="component" value="Chromosome"/>
</dbReference>
<organism evidence="2 3">
    <name type="scientific">Fibrella aestuarina BUZ 2</name>
    <dbReference type="NCBI Taxonomy" id="1166018"/>
    <lineage>
        <taxon>Bacteria</taxon>
        <taxon>Pseudomonadati</taxon>
        <taxon>Bacteroidota</taxon>
        <taxon>Cytophagia</taxon>
        <taxon>Cytophagales</taxon>
        <taxon>Spirosomataceae</taxon>
        <taxon>Fibrella</taxon>
    </lineage>
</organism>
<evidence type="ECO:0000256" key="1">
    <source>
        <dbReference type="SAM" id="Phobius"/>
    </source>
</evidence>
<feature type="transmembrane region" description="Helical" evidence="1">
    <location>
        <begin position="36"/>
        <end position="59"/>
    </location>
</feature>
<reference evidence="2 3" key="1">
    <citation type="journal article" date="2012" name="J. Bacteriol.">
        <title>Genome Sequence of Fibrella aestuarina BUZ 2T, a Filamentous Marine Bacterium.</title>
        <authorList>
            <person name="Filippini M."/>
            <person name="Qi W."/>
            <person name="Blom J."/>
            <person name="Goesmann A."/>
            <person name="Smits T.H."/>
            <person name="Bagheri H.C."/>
        </authorList>
    </citation>
    <scope>NUCLEOTIDE SEQUENCE [LARGE SCALE GENOMIC DNA]</scope>
    <source>
        <strain evidence="3">BUZ 2T</strain>
    </source>
</reference>